<reference evidence="4 5" key="1">
    <citation type="submission" date="2019-07" db="EMBL/GenBank/DDBJ databases">
        <title>Genomic Encyclopedia of Type Strains, Phase I: the one thousand microbial genomes (KMG-I) project.</title>
        <authorList>
            <person name="Kyrpides N."/>
        </authorList>
    </citation>
    <scope>NUCLEOTIDE SEQUENCE [LARGE SCALE GENOMIC DNA]</scope>
    <source>
        <strain evidence="4 5">DSM 13558</strain>
    </source>
</reference>
<dbReference type="PANTHER" id="PTHR22916">
    <property type="entry name" value="GLYCOSYLTRANSFERASE"/>
    <property type="match status" value="1"/>
</dbReference>
<evidence type="ECO:0000259" key="3">
    <source>
        <dbReference type="Pfam" id="PF00535"/>
    </source>
</evidence>
<gene>
    <name evidence="4" type="ORF">LY60_03633</name>
</gene>
<protein>
    <submittedName>
        <fullName evidence="4">Glycosyl transferase family 2</fullName>
    </submittedName>
</protein>
<accession>A0A562J0S2</accession>
<evidence type="ECO:0000256" key="2">
    <source>
        <dbReference type="ARBA" id="ARBA00022679"/>
    </source>
</evidence>
<dbReference type="SUPFAM" id="SSF53448">
    <property type="entry name" value="Nucleotide-diphospho-sugar transferases"/>
    <property type="match status" value="1"/>
</dbReference>
<dbReference type="Gene3D" id="3.90.550.10">
    <property type="entry name" value="Spore Coat Polysaccharide Biosynthesis Protein SpsA, Chain A"/>
    <property type="match status" value="1"/>
</dbReference>
<proteinExistence type="predicted"/>
<dbReference type="PANTHER" id="PTHR22916:SF51">
    <property type="entry name" value="GLYCOSYLTRANSFERASE EPSH-RELATED"/>
    <property type="match status" value="1"/>
</dbReference>
<dbReference type="CDD" id="cd00761">
    <property type="entry name" value="Glyco_tranf_GTA_type"/>
    <property type="match status" value="1"/>
</dbReference>
<dbReference type="InterPro" id="IPR029044">
    <property type="entry name" value="Nucleotide-diphossugar_trans"/>
</dbReference>
<evidence type="ECO:0000313" key="4">
    <source>
        <dbReference type="EMBL" id="TWH76395.1"/>
    </source>
</evidence>
<dbReference type="OrthoDB" id="8773442at2"/>
<name>A0A562J0S2_9FIRM</name>
<feature type="domain" description="Glycosyltransferase 2-like" evidence="3">
    <location>
        <begin position="5"/>
        <end position="130"/>
    </location>
</feature>
<comment type="caution">
    <text evidence="4">The sequence shown here is derived from an EMBL/GenBank/DDBJ whole genome shotgun (WGS) entry which is preliminary data.</text>
</comment>
<keyword evidence="2 4" id="KW-0808">Transferase</keyword>
<dbReference type="RefSeq" id="WP_145087060.1">
    <property type="nucleotide sequence ID" value="NZ_VLKH01000018.1"/>
</dbReference>
<organism evidence="4 5">
    <name type="scientific">Sedimentibacter saalensis</name>
    <dbReference type="NCBI Taxonomy" id="130788"/>
    <lineage>
        <taxon>Bacteria</taxon>
        <taxon>Bacillati</taxon>
        <taxon>Bacillota</taxon>
        <taxon>Tissierellia</taxon>
        <taxon>Sedimentibacter</taxon>
    </lineage>
</organism>
<dbReference type="GO" id="GO:0016757">
    <property type="term" value="F:glycosyltransferase activity"/>
    <property type="evidence" value="ECO:0007669"/>
    <property type="project" value="UniProtKB-KW"/>
</dbReference>
<evidence type="ECO:0000313" key="5">
    <source>
        <dbReference type="Proteomes" id="UP000315343"/>
    </source>
</evidence>
<dbReference type="Proteomes" id="UP000315343">
    <property type="component" value="Unassembled WGS sequence"/>
</dbReference>
<dbReference type="InterPro" id="IPR001173">
    <property type="entry name" value="Glyco_trans_2-like"/>
</dbReference>
<dbReference type="EMBL" id="VLKH01000018">
    <property type="protein sequence ID" value="TWH76395.1"/>
    <property type="molecule type" value="Genomic_DNA"/>
</dbReference>
<sequence length="360" mass="42171">MNIISIVIPVYNVEKYLSRCLESILSQSLKEIEIIVVNDGSTDNSLEICKYYQKKDSRIIIIDKKNEGVSVARNTGIDYASGKYIGFVDPDDWIEKNMYENMYSTIEKFNCSIAFCNYSKDSKLGSTIKTLKFNKDFLGKLDIINELIANMIGIEDILPKYYNVMGCVWRCLYKRDFIEKFKLRFTPGITIMEDLIFNVQALIYCDKACIDHGVYYHYMKNKSSSLHTYNEKMWQDLVKVHNKLEEILEDAELNEYMRNRLDSRYIAMAACAVGNEIYLNNSAKLNDRMKAAKYIIKDNKLKEVLQRAKLYNFENLKDLRSREEAAKERIVIRNLLFYTNPDTVSVEKIRIRKAKNSKRR</sequence>
<dbReference type="Pfam" id="PF00535">
    <property type="entry name" value="Glycos_transf_2"/>
    <property type="match status" value="1"/>
</dbReference>
<keyword evidence="1" id="KW-0328">Glycosyltransferase</keyword>
<dbReference type="AlphaFoldDB" id="A0A562J0S2"/>
<evidence type="ECO:0000256" key="1">
    <source>
        <dbReference type="ARBA" id="ARBA00022676"/>
    </source>
</evidence>
<keyword evidence="5" id="KW-1185">Reference proteome</keyword>